<evidence type="ECO:0000259" key="2">
    <source>
        <dbReference type="Pfam" id="PF24969"/>
    </source>
</evidence>
<keyword evidence="4" id="KW-1185">Reference proteome</keyword>
<dbReference type="InterPro" id="IPR056867">
    <property type="entry name" value="LRR_15"/>
</dbReference>
<protein>
    <recommendedName>
        <fullName evidence="2">Leucine-rich repeat domain-containing protein</fullName>
    </recommendedName>
</protein>
<evidence type="ECO:0000313" key="4">
    <source>
        <dbReference type="Proteomes" id="UP000829685"/>
    </source>
</evidence>
<sequence>MMPSDSLACLPPELLARVCEFIELKRDLSAIIRSTRQLYGVATAYLYRDIDLLSAQDFDHRSQKDENNVYIESLARAFLRDPQLGHYVRRLAIRLPETSSRHQLLTPLDLETEVAVRSLLSTASGPATHSTAAQDHSPGASDHDSGSEEWDTTDDESDLELEADSSVSEKCPDFQSEADMWVYFAGKNKATRRDVFLTLLLSRVPRLECLDLEKPKRGWRTGFLDQVLNNSHDGLQPFKDSPMLSSVRKMCFGYTSPEIRGESWIGSFLLPGLEELYLHRIYSLGSFLSKPAGSSSFTGCLNITHLELRDCRIPPPSLRRLLAGPKALRTFIYVIGEPSSQLEFMVPISYKSVRAALEQQKNSLEHIWIDYPHDYSWDEMTSQHTHPMGSFSGFTKLKHLHIAGTYLFGFVWESDLDPRRLVQALPQQIETVHISHADEDDETFEGVNWVIAAKKEGRLQDLTELKLEADFQWLLHARSQLRQLAVKAEAVSLHIKFFDNSAVTRIEEVAHWKQVALRRQLSLFGKRFENPWGFKGEVSWPERVSGCMQTPIYWEVAIDDSPYPTRISPPTATPERYPRIVLPGK</sequence>
<comment type="caution">
    <text evidence="3">The sequence shown here is derived from an EMBL/GenBank/DDBJ whole genome shotgun (WGS) entry which is preliminary data.</text>
</comment>
<dbReference type="AlphaFoldDB" id="A0A9Q0AHM5"/>
<dbReference type="Gene3D" id="3.80.10.10">
    <property type="entry name" value="Ribonuclease Inhibitor"/>
    <property type="match status" value="1"/>
</dbReference>
<dbReference type="EMBL" id="JAFIMR010000072">
    <property type="protein sequence ID" value="KAI1849919.1"/>
    <property type="molecule type" value="Genomic_DNA"/>
</dbReference>
<evidence type="ECO:0000313" key="3">
    <source>
        <dbReference type="EMBL" id="KAI1849919.1"/>
    </source>
</evidence>
<dbReference type="OrthoDB" id="5130616at2759"/>
<dbReference type="SUPFAM" id="SSF52047">
    <property type="entry name" value="RNI-like"/>
    <property type="match status" value="1"/>
</dbReference>
<proteinExistence type="predicted"/>
<feature type="domain" description="Leucine-rich repeat" evidence="2">
    <location>
        <begin position="291"/>
        <end position="439"/>
    </location>
</feature>
<dbReference type="Proteomes" id="UP000829685">
    <property type="component" value="Unassembled WGS sequence"/>
</dbReference>
<accession>A0A9Q0AHM5</accession>
<feature type="compositionally biased region" description="Polar residues" evidence="1">
    <location>
        <begin position="125"/>
        <end position="134"/>
    </location>
</feature>
<feature type="compositionally biased region" description="Acidic residues" evidence="1">
    <location>
        <begin position="147"/>
        <end position="163"/>
    </location>
</feature>
<dbReference type="InterPro" id="IPR032675">
    <property type="entry name" value="LRR_dom_sf"/>
</dbReference>
<organism evidence="3 4">
    <name type="scientific">Neoarthrinium moseri</name>
    <dbReference type="NCBI Taxonomy" id="1658444"/>
    <lineage>
        <taxon>Eukaryota</taxon>
        <taxon>Fungi</taxon>
        <taxon>Dikarya</taxon>
        <taxon>Ascomycota</taxon>
        <taxon>Pezizomycotina</taxon>
        <taxon>Sordariomycetes</taxon>
        <taxon>Xylariomycetidae</taxon>
        <taxon>Amphisphaeriales</taxon>
        <taxon>Apiosporaceae</taxon>
        <taxon>Neoarthrinium</taxon>
    </lineage>
</organism>
<reference evidence="3" key="1">
    <citation type="submission" date="2021-03" db="EMBL/GenBank/DDBJ databases">
        <title>Revisited historic fungal species revealed as producer of novel bioactive compounds through whole genome sequencing and comparative genomics.</title>
        <authorList>
            <person name="Vignolle G.A."/>
            <person name="Hochenegger N."/>
            <person name="Mach R.L."/>
            <person name="Mach-Aigner A.R."/>
            <person name="Javad Rahimi M."/>
            <person name="Salim K.A."/>
            <person name="Chan C.M."/>
            <person name="Lim L.B.L."/>
            <person name="Cai F."/>
            <person name="Druzhinina I.S."/>
            <person name="U'Ren J.M."/>
            <person name="Derntl C."/>
        </authorList>
    </citation>
    <scope>NUCLEOTIDE SEQUENCE</scope>
    <source>
        <strain evidence="3">TUCIM 5799</strain>
    </source>
</reference>
<dbReference type="Pfam" id="PF24969">
    <property type="entry name" value="LRR_15"/>
    <property type="match status" value="1"/>
</dbReference>
<evidence type="ECO:0000256" key="1">
    <source>
        <dbReference type="SAM" id="MobiDB-lite"/>
    </source>
</evidence>
<name>A0A9Q0AHM5_9PEZI</name>
<gene>
    <name evidence="3" type="ORF">JX265_013506</name>
</gene>
<feature type="region of interest" description="Disordered" evidence="1">
    <location>
        <begin position="125"/>
        <end position="170"/>
    </location>
</feature>